<organism evidence="8 9">
    <name type="scientific">Amylocarpus encephaloides</name>
    <dbReference type="NCBI Taxonomy" id="45428"/>
    <lineage>
        <taxon>Eukaryota</taxon>
        <taxon>Fungi</taxon>
        <taxon>Dikarya</taxon>
        <taxon>Ascomycota</taxon>
        <taxon>Pezizomycotina</taxon>
        <taxon>Leotiomycetes</taxon>
        <taxon>Helotiales</taxon>
        <taxon>Helotiales incertae sedis</taxon>
        <taxon>Amylocarpus</taxon>
    </lineage>
</organism>
<dbReference type="Pfam" id="PF26557">
    <property type="entry name" value="Cullin_AB"/>
    <property type="match status" value="1"/>
</dbReference>
<evidence type="ECO:0000313" key="8">
    <source>
        <dbReference type="EMBL" id="KAG9234771.1"/>
    </source>
</evidence>
<proteinExistence type="inferred from homology"/>
<dbReference type="Pfam" id="PF10557">
    <property type="entry name" value="Cullin_Nedd8"/>
    <property type="match status" value="1"/>
</dbReference>
<evidence type="ECO:0000256" key="2">
    <source>
        <dbReference type="ARBA" id="ARBA00022499"/>
    </source>
</evidence>
<keyword evidence="3" id="KW-0832">Ubl conjugation</keyword>
<dbReference type="SUPFAM" id="SSF46785">
    <property type="entry name" value="Winged helix' DNA-binding domain"/>
    <property type="match status" value="1"/>
</dbReference>
<dbReference type="SMART" id="SM00884">
    <property type="entry name" value="Cullin_Nedd8"/>
    <property type="match status" value="1"/>
</dbReference>
<dbReference type="InterPro" id="IPR036317">
    <property type="entry name" value="Cullin_homology_sf"/>
</dbReference>
<evidence type="ECO:0000313" key="9">
    <source>
        <dbReference type="Proteomes" id="UP000824998"/>
    </source>
</evidence>
<dbReference type="SUPFAM" id="SSF75632">
    <property type="entry name" value="Cullin homology domain"/>
    <property type="match status" value="1"/>
</dbReference>
<dbReference type="Gene3D" id="1.10.10.10">
    <property type="entry name" value="Winged helix-like DNA-binding domain superfamily/Winged helix DNA-binding domain"/>
    <property type="match status" value="1"/>
</dbReference>
<dbReference type="SUPFAM" id="SSF74788">
    <property type="entry name" value="Cullin repeat-like"/>
    <property type="match status" value="1"/>
</dbReference>
<reference evidence="8" key="1">
    <citation type="journal article" date="2021" name="IMA Fungus">
        <title>Genomic characterization of three marine fungi, including Emericellopsis atlantica sp. nov. with signatures of a generalist lifestyle and marine biomass degradation.</title>
        <authorList>
            <person name="Hagestad O.C."/>
            <person name="Hou L."/>
            <person name="Andersen J.H."/>
            <person name="Hansen E.H."/>
            <person name="Altermark B."/>
            <person name="Li C."/>
            <person name="Kuhnert E."/>
            <person name="Cox R.J."/>
            <person name="Crous P.W."/>
            <person name="Spatafora J.W."/>
            <person name="Lail K."/>
            <person name="Amirebrahimi M."/>
            <person name="Lipzen A."/>
            <person name="Pangilinan J."/>
            <person name="Andreopoulos W."/>
            <person name="Hayes R.D."/>
            <person name="Ng V."/>
            <person name="Grigoriev I.V."/>
            <person name="Jackson S.A."/>
            <person name="Sutton T.D.S."/>
            <person name="Dobson A.D.W."/>
            <person name="Rama T."/>
        </authorList>
    </citation>
    <scope>NUCLEOTIDE SEQUENCE</scope>
    <source>
        <strain evidence="8">TRa018bII</strain>
    </source>
</reference>
<evidence type="ECO:0000259" key="7">
    <source>
        <dbReference type="PROSITE" id="PS50069"/>
    </source>
</evidence>
<dbReference type="Gene3D" id="3.30.230.130">
    <property type="entry name" value="Cullin, Chain C, Domain 2"/>
    <property type="match status" value="1"/>
</dbReference>
<keyword evidence="2" id="KW-1017">Isopeptide bond</keyword>
<keyword evidence="9" id="KW-1185">Reference proteome</keyword>
<evidence type="ECO:0000256" key="3">
    <source>
        <dbReference type="ARBA" id="ARBA00022843"/>
    </source>
</evidence>
<feature type="compositionally biased region" description="Basic and acidic residues" evidence="6">
    <location>
        <begin position="18"/>
        <end position="31"/>
    </location>
</feature>
<dbReference type="InterPro" id="IPR036390">
    <property type="entry name" value="WH_DNA-bd_sf"/>
</dbReference>
<evidence type="ECO:0000256" key="5">
    <source>
        <dbReference type="RuleBase" id="RU003829"/>
    </source>
</evidence>
<dbReference type="PANTHER" id="PTHR11932">
    <property type="entry name" value="CULLIN"/>
    <property type="match status" value="1"/>
</dbReference>
<comment type="caution">
    <text evidence="8">The sequence shown here is derived from an EMBL/GenBank/DDBJ whole genome shotgun (WGS) entry which is preliminary data.</text>
</comment>
<dbReference type="InterPro" id="IPR036388">
    <property type="entry name" value="WH-like_DNA-bd_sf"/>
</dbReference>
<dbReference type="Pfam" id="PF00888">
    <property type="entry name" value="Cullin"/>
    <property type="match status" value="1"/>
</dbReference>
<dbReference type="SMART" id="SM00182">
    <property type="entry name" value="CULLIN"/>
    <property type="match status" value="1"/>
</dbReference>
<dbReference type="AlphaFoldDB" id="A0A9P7YJL9"/>
<dbReference type="InterPro" id="IPR045093">
    <property type="entry name" value="Cullin"/>
</dbReference>
<dbReference type="FunFam" id="1.20.1310.10:FF:000031">
    <property type="entry name" value="Ubiquitin ligase subunit CulD"/>
    <property type="match status" value="1"/>
</dbReference>
<dbReference type="Gene3D" id="1.20.1310.10">
    <property type="entry name" value="Cullin Repeats"/>
    <property type="match status" value="4"/>
</dbReference>
<dbReference type="InterPro" id="IPR016158">
    <property type="entry name" value="Cullin_homology"/>
</dbReference>
<dbReference type="FunFam" id="1.10.10.10:FF:000014">
    <property type="entry name" value="Cullin 1"/>
    <property type="match status" value="1"/>
</dbReference>
<dbReference type="InterPro" id="IPR016159">
    <property type="entry name" value="Cullin_repeat-like_dom_sf"/>
</dbReference>
<dbReference type="InterPro" id="IPR001373">
    <property type="entry name" value="Cullin_N"/>
</dbReference>
<evidence type="ECO:0000256" key="4">
    <source>
        <dbReference type="PROSITE-ProRule" id="PRU00330"/>
    </source>
</evidence>
<protein>
    <submittedName>
        <fullName evidence="8">Cullin family-domain-containing protein</fullName>
    </submittedName>
</protein>
<dbReference type="OrthoDB" id="27073at2759"/>
<dbReference type="PROSITE" id="PS50069">
    <property type="entry name" value="CULLIN_2"/>
    <property type="match status" value="1"/>
</dbReference>
<dbReference type="Proteomes" id="UP000824998">
    <property type="component" value="Unassembled WGS sequence"/>
</dbReference>
<dbReference type="EMBL" id="MU251452">
    <property type="protein sequence ID" value="KAG9234771.1"/>
    <property type="molecule type" value="Genomic_DNA"/>
</dbReference>
<gene>
    <name evidence="8" type="ORF">BJ875DRAFT_460711</name>
</gene>
<evidence type="ECO:0000256" key="6">
    <source>
        <dbReference type="SAM" id="MobiDB-lite"/>
    </source>
</evidence>
<comment type="similarity">
    <text evidence="1 4 5">Belongs to the cullin family.</text>
</comment>
<feature type="domain" description="Cullin family profile" evidence="7">
    <location>
        <begin position="480"/>
        <end position="735"/>
    </location>
</feature>
<accession>A0A9P7YJL9</accession>
<dbReference type="GO" id="GO:0006511">
    <property type="term" value="P:ubiquitin-dependent protein catabolic process"/>
    <property type="evidence" value="ECO:0007669"/>
    <property type="project" value="InterPro"/>
</dbReference>
<sequence length="861" mass="98047">MKPSETFPLETIIAGKRKNLDKPPEEQDPGRHFVSFASDPSTRKEPSKRLKLSNSSSNHRSADMSKIMGRTAQPRGVADLMGNAGPSNFSPHTGAKKLVIKNLRTPQRKGADCYYEKTWAQLGAAVTAMFNHQVPATPLEMLCRGVEATCRRGRAENLALHLKDRSKAYLEIQLLPLIEREAGSTNINALRSVQKYWMDWNKKSTLLRSIFSFLDRSYLLNNKKELQLEEQGIQQFRHAVFTKSKILVNGISLGGRVVLGICDLVEYDRSGQNELFNSSLLREAILMLHIFGLFEKSLEPKFIETSKDYFKGFVKDRRESNLEGYVSDCDSLFAREALRCDTYNFTSISKRTLLDAAHKILIAECHSRLLDLDSLQRLLDNRDISSLKTLYALLGLANIRQKLKQPFEVYIRTTGGNIVREKGKVDQMVVRLLHLKRSLDLIIRDAFVSDQVFSYGLREAFSRFINDRKNTAAWGNDNSKVGEMIAKYMDALLRGGLKAVDPLLVSDAKDRAASERKGQSSTGDEDAELDRQLEQALELFRFIEGKDVFEAFYKKDLARRLLLGRSASQDAERNMLARLKGEAGSSFTHNLEQMFKDQEIARDEMINYKQSLSNTSETTLDLQVNVLSAAAWPTYPDVKVNLPAEVAKHMEKYDLYYQRKHTGRRLTWKHALSHSIVKAHFDRGPPKELLVSGFQAIVLVLFNGLNSEDNLSYPDIKAATGLIDVELQRTLQSIACGKFRVLTKHPKGREIDPTDTFTVNTKFTDPKIRIKINQIQLKETAEENQATHERVQKDRQYETQAAVVRIMKSRKTMKHELLIAEVINQTKARGSVDPPEIKKNIERLIEKDYIEREEDCYVYVA</sequence>
<name>A0A9P7YJL9_9HELO</name>
<evidence type="ECO:0000256" key="1">
    <source>
        <dbReference type="ARBA" id="ARBA00006019"/>
    </source>
</evidence>
<feature type="region of interest" description="Disordered" evidence="6">
    <location>
        <begin position="1"/>
        <end position="67"/>
    </location>
</feature>
<dbReference type="InterPro" id="IPR059120">
    <property type="entry name" value="Cullin-like_AB"/>
</dbReference>
<dbReference type="GO" id="GO:0031625">
    <property type="term" value="F:ubiquitin protein ligase binding"/>
    <property type="evidence" value="ECO:0007669"/>
    <property type="project" value="InterPro"/>
</dbReference>
<dbReference type="InterPro" id="IPR019559">
    <property type="entry name" value="Cullin_neddylation_domain"/>
</dbReference>